<dbReference type="PANTHER" id="PTHR42695:SF5">
    <property type="entry name" value="GLUTAMINE AMIDOTRANSFERASE YLR126C-RELATED"/>
    <property type="match status" value="1"/>
</dbReference>
<gene>
    <name evidence="2" type="ORF">GCM10023340_31790</name>
</gene>
<organism evidence="2 3">
    <name type="scientific">Nocardioides marinquilinus</name>
    <dbReference type="NCBI Taxonomy" id="1210400"/>
    <lineage>
        <taxon>Bacteria</taxon>
        <taxon>Bacillati</taxon>
        <taxon>Actinomycetota</taxon>
        <taxon>Actinomycetes</taxon>
        <taxon>Propionibacteriales</taxon>
        <taxon>Nocardioidaceae</taxon>
        <taxon>Nocardioides</taxon>
    </lineage>
</organism>
<dbReference type="SUPFAM" id="SSF52317">
    <property type="entry name" value="Class I glutamine amidotransferase-like"/>
    <property type="match status" value="1"/>
</dbReference>
<dbReference type="Proteomes" id="UP001500221">
    <property type="component" value="Unassembled WGS sequence"/>
</dbReference>
<sequence>MAVTADDVTGPRLLVVEHQATCPPGPLGAWLAEAGCTLDVVRPYDGDPLPGLDGHDGLLVMGGSMDAFDDDVPWLAPTRALVVDAAERGVPVLGVCLGHQLAALALGGTVGRNPRGQQVGLRDVGRTEAAATDPLLAEVTGPAVFWNQDVVLEPPPGAVELARAATGELQAARWADRVWGLQWHPEADAAILDDWARKDAERHLERGLDQAEVLAAVDAARDGLDRDGHRLAAAFAREAGA</sequence>
<dbReference type="EMBL" id="BAABKG010000004">
    <property type="protein sequence ID" value="GAA5152076.1"/>
    <property type="molecule type" value="Genomic_DNA"/>
</dbReference>
<proteinExistence type="predicted"/>
<dbReference type="PROSITE" id="PS51273">
    <property type="entry name" value="GATASE_TYPE_1"/>
    <property type="match status" value="1"/>
</dbReference>
<dbReference type="InterPro" id="IPR044992">
    <property type="entry name" value="ChyE-like"/>
</dbReference>
<dbReference type="CDD" id="cd01741">
    <property type="entry name" value="GATase1_1"/>
    <property type="match status" value="1"/>
</dbReference>
<dbReference type="Gene3D" id="3.40.50.880">
    <property type="match status" value="1"/>
</dbReference>
<dbReference type="InterPro" id="IPR029062">
    <property type="entry name" value="Class_I_gatase-like"/>
</dbReference>
<feature type="domain" description="Glutamine amidotransferase" evidence="1">
    <location>
        <begin position="31"/>
        <end position="188"/>
    </location>
</feature>
<dbReference type="InterPro" id="IPR017926">
    <property type="entry name" value="GATASE"/>
</dbReference>
<evidence type="ECO:0000259" key="1">
    <source>
        <dbReference type="Pfam" id="PF00117"/>
    </source>
</evidence>
<name>A0ABP9PTT6_9ACTN</name>
<evidence type="ECO:0000313" key="2">
    <source>
        <dbReference type="EMBL" id="GAA5152076.1"/>
    </source>
</evidence>
<reference evidence="3" key="1">
    <citation type="journal article" date="2019" name="Int. J. Syst. Evol. Microbiol.">
        <title>The Global Catalogue of Microorganisms (GCM) 10K type strain sequencing project: providing services to taxonomists for standard genome sequencing and annotation.</title>
        <authorList>
            <consortium name="The Broad Institute Genomics Platform"/>
            <consortium name="The Broad Institute Genome Sequencing Center for Infectious Disease"/>
            <person name="Wu L."/>
            <person name="Ma J."/>
        </authorList>
    </citation>
    <scope>NUCLEOTIDE SEQUENCE [LARGE SCALE GENOMIC DNA]</scope>
    <source>
        <strain evidence="3">JCM 18459</strain>
    </source>
</reference>
<comment type="caution">
    <text evidence="2">The sequence shown here is derived from an EMBL/GenBank/DDBJ whole genome shotgun (WGS) entry which is preliminary data.</text>
</comment>
<dbReference type="Pfam" id="PF00117">
    <property type="entry name" value="GATase"/>
    <property type="match status" value="1"/>
</dbReference>
<keyword evidence="2" id="KW-0315">Glutamine amidotransferase</keyword>
<dbReference type="PANTHER" id="PTHR42695">
    <property type="entry name" value="GLUTAMINE AMIDOTRANSFERASE YLR126C-RELATED"/>
    <property type="match status" value="1"/>
</dbReference>
<evidence type="ECO:0000313" key="3">
    <source>
        <dbReference type="Proteomes" id="UP001500221"/>
    </source>
</evidence>
<protein>
    <submittedName>
        <fullName evidence="2">Type 1 glutamine amidotransferase</fullName>
    </submittedName>
</protein>
<accession>A0ABP9PTT6</accession>
<keyword evidence="3" id="KW-1185">Reference proteome</keyword>
<dbReference type="PRINTS" id="PR00099">
    <property type="entry name" value="CPSGATASE"/>
</dbReference>